<dbReference type="Proteomes" id="UP000053237">
    <property type="component" value="Unassembled WGS sequence"/>
</dbReference>
<dbReference type="GO" id="GO:0006491">
    <property type="term" value="P:N-glycan processing"/>
    <property type="evidence" value="ECO:0007669"/>
    <property type="project" value="TreeGrafter"/>
</dbReference>
<dbReference type="AlphaFoldDB" id="A0A024FT22"/>
<accession>A0A024FT22</accession>
<organism evidence="4 5">
    <name type="scientific">Albugo candida</name>
    <dbReference type="NCBI Taxonomy" id="65357"/>
    <lineage>
        <taxon>Eukaryota</taxon>
        <taxon>Sar</taxon>
        <taxon>Stramenopiles</taxon>
        <taxon>Oomycota</taxon>
        <taxon>Peronosporomycetes</taxon>
        <taxon>Albuginales</taxon>
        <taxon>Albuginaceae</taxon>
        <taxon>Albugo</taxon>
    </lineage>
</organism>
<dbReference type="SUPFAM" id="SSF50911">
    <property type="entry name" value="Mannose 6-phosphate receptor domain"/>
    <property type="match status" value="1"/>
</dbReference>
<dbReference type="OrthoDB" id="28322at2759"/>
<dbReference type="STRING" id="65357.A0A024FT22"/>
<dbReference type="PANTHER" id="PTHR12630">
    <property type="entry name" value="N-LINKED OLIGOSACCHARIDE PROCESSING"/>
    <property type="match status" value="1"/>
</dbReference>
<dbReference type="PROSITE" id="PS51914">
    <property type="entry name" value="MRH"/>
    <property type="match status" value="1"/>
</dbReference>
<gene>
    <name evidence="4" type="primary">Gbg9288</name>
    <name evidence="4" type="ORF">BN9_062400</name>
</gene>
<dbReference type="Gene3D" id="2.70.130.10">
    <property type="entry name" value="Mannose-6-phosphate receptor binding domain"/>
    <property type="match status" value="1"/>
</dbReference>
<dbReference type="EMBL" id="CAIX01000096">
    <property type="protein sequence ID" value="CCI10126.1"/>
    <property type="molecule type" value="Genomic_DNA"/>
</dbReference>
<dbReference type="GO" id="GO:0017177">
    <property type="term" value="C:glucosidase II complex"/>
    <property type="evidence" value="ECO:0007669"/>
    <property type="project" value="TreeGrafter"/>
</dbReference>
<comment type="caution">
    <text evidence="4">The sequence shown here is derived from an EMBL/GenBank/DDBJ whole genome shotgun (WGS) entry which is preliminary data.</text>
</comment>
<proteinExistence type="predicted"/>
<evidence type="ECO:0000313" key="4">
    <source>
        <dbReference type="EMBL" id="CCI10126.1"/>
    </source>
</evidence>
<reference evidence="4 5" key="1">
    <citation type="submission" date="2012-05" db="EMBL/GenBank/DDBJ databases">
        <title>Recombination and specialization in a pathogen metapopulation.</title>
        <authorList>
            <person name="Gardiner A."/>
            <person name="Kemen E."/>
            <person name="Schultz-Larsen T."/>
            <person name="MacLean D."/>
            <person name="Van Oosterhout C."/>
            <person name="Jones J.D.G."/>
        </authorList>
    </citation>
    <scope>NUCLEOTIDE SEQUENCE [LARGE SCALE GENOMIC DNA]</scope>
    <source>
        <strain evidence="4 5">Ac Nc2</strain>
    </source>
</reference>
<dbReference type="InterPro" id="IPR036607">
    <property type="entry name" value="PRKCSH"/>
</dbReference>
<name>A0A024FT22_9STRA</name>
<keyword evidence="1" id="KW-0732">Signal</keyword>
<dbReference type="InterPro" id="IPR039794">
    <property type="entry name" value="Gtb1-like"/>
</dbReference>
<keyword evidence="5" id="KW-1185">Reference proteome</keyword>
<evidence type="ECO:0000259" key="3">
    <source>
        <dbReference type="PROSITE" id="PS51914"/>
    </source>
</evidence>
<feature type="domain" description="MRH" evidence="3">
    <location>
        <begin position="1"/>
        <end position="71"/>
    </location>
</feature>
<dbReference type="PANTHER" id="PTHR12630:SF1">
    <property type="entry name" value="GLUCOSIDASE 2 SUBUNIT BETA"/>
    <property type="match status" value="1"/>
</dbReference>
<dbReference type="Pfam" id="PF13015">
    <property type="entry name" value="PRKCSH_1"/>
    <property type="match status" value="1"/>
</dbReference>
<evidence type="ECO:0000256" key="2">
    <source>
        <dbReference type="ARBA" id="ARBA00023157"/>
    </source>
</evidence>
<evidence type="ECO:0000256" key="1">
    <source>
        <dbReference type="ARBA" id="ARBA00022729"/>
    </source>
</evidence>
<protein>
    <submittedName>
        <fullName evidence="4">Gbg9288 protein</fullName>
    </submittedName>
</protein>
<dbReference type="InParanoid" id="A0A024FT22"/>
<dbReference type="InterPro" id="IPR044865">
    <property type="entry name" value="MRH_dom"/>
</dbReference>
<evidence type="ECO:0000313" key="5">
    <source>
        <dbReference type="Proteomes" id="UP000053237"/>
    </source>
</evidence>
<sequence>MGYFKNWDQSGDADSQYTKMLFGGGAKCWNGPERSTIVHLICGTTEEIVSVDEPRTCEYEMVVSTHAACTDKILNKAQKEFDFWQEKV</sequence>
<dbReference type="InterPro" id="IPR009011">
    <property type="entry name" value="Man6P_isomerase_rcpt-bd_dom_sf"/>
</dbReference>
<keyword evidence="2" id="KW-1015">Disulfide bond</keyword>